<evidence type="ECO:0000259" key="3">
    <source>
        <dbReference type="PROSITE" id="PS51903"/>
    </source>
</evidence>
<accession>A0ABV9A3M4</accession>
<dbReference type="GO" id="GO:0008233">
    <property type="term" value="F:peptidase activity"/>
    <property type="evidence" value="ECO:0007669"/>
    <property type="project" value="UniProtKB-KW"/>
</dbReference>
<feature type="domain" description="Clp R" evidence="3">
    <location>
        <begin position="2"/>
        <end position="217"/>
    </location>
</feature>
<keyword evidence="5" id="KW-1185">Reference proteome</keyword>
<proteinExistence type="predicted"/>
<gene>
    <name evidence="4" type="ORF">ACFPA8_03220</name>
</gene>
<evidence type="ECO:0000256" key="1">
    <source>
        <dbReference type="PROSITE-ProRule" id="PRU01251"/>
    </source>
</evidence>
<feature type="region of interest" description="Disordered" evidence="2">
    <location>
        <begin position="101"/>
        <end position="122"/>
    </location>
</feature>
<comment type="caution">
    <text evidence="4">The sequence shown here is derived from an EMBL/GenBank/DDBJ whole genome shotgun (WGS) entry which is preliminary data.</text>
</comment>
<dbReference type="EMBL" id="JBHSFH010000003">
    <property type="protein sequence ID" value="MFC4493143.1"/>
    <property type="molecule type" value="Genomic_DNA"/>
</dbReference>
<dbReference type="PROSITE" id="PS51903">
    <property type="entry name" value="CLP_R"/>
    <property type="match status" value="1"/>
</dbReference>
<reference evidence="5" key="1">
    <citation type="journal article" date="2019" name="Int. J. Syst. Evol. Microbiol.">
        <title>The Global Catalogue of Microorganisms (GCM) 10K type strain sequencing project: providing services to taxonomists for standard genome sequencing and annotation.</title>
        <authorList>
            <consortium name="The Broad Institute Genomics Platform"/>
            <consortium name="The Broad Institute Genome Sequencing Center for Infectious Disease"/>
            <person name="Wu L."/>
            <person name="Ma J."/>
        </authorList>
    </citation>
    <scope>NUCLEOTIDE SEQUENCE [LARGE SCALE GENOMIC DNA]</scope>
    <source>
        <strain evidence="5">CGMCC 4.7357</strain>
    </source>
</reference>
<dbReference type="InterPro" id="IPR004176">
    <property type="entry name" value="Clp_R_N"/>
</dbReference>
<dbReference type="SUPFAM" id="SSF81923">
    <property type="entry name" value="Double Clp-N motif"/>
    <property type="match status" value="2"/>
</dbReference>
<evidence type="ECO:0000256" key="2">
    <source>
        <dbReference type="SAM" id="MobiDB-lite"/>
    </source>
</evidence>
<dbReference type="GO" id="GO:0006508">
    <property type="term" value="P:proteolysis"/>
    <property type="evidence" value="ECO:0007669"/>
    <property type="project" value="UniProtKB-KW"/>
</dbReference>
<dbReference type="InterPro" id="IPR036628">
    <property type="entry name" value="Clp_N_dom_sf"/>
</dbReference>
<protein>
    <submittedName>
        <fullName evidence="4">Clp protease N-terminal domain-containing protein</fullName>
    </submittedName>
</protein>
<dbReference type="RefSeq" id="WP_386441887.1">
    <property type="nucleotide sequence ID" value="NZ_JBHSFH010000003.1"/>
</dbReference>
<dbReference type="Gene3D" id="1.10.1780.10">
    <property type="entry name" value="Clp, N-terminal domain"/>
    <property type="match status" value="2"/>
</dbReference>
<organism evidence="4 5">
    <name type="scientific">Streptomyces ovatisporus</name>
    <dbReference type="NCBI Taxonomy" id="1128682"/>
    <lineage>
        <taxon>Bacteria</taxon>
        <taxon>Bacillati</taxon>
        <taxon>Actinomycetota</taxon>
        <taxon>Actinomycetes</taxon>
        <taxon>Kitasatosporales</taxon>
        <taxon>Streptomycetaceae</taxon>
        <taxon>Streptomyces</taxon>
    </lineage>
</organism>
<sequence length="218" mass="23450">MFERFTKAARTVVVGAQEEARSLGHDWIGTEHLLLAAVSQQAEAPGAATLVRLGVTAGNCRAAVANVVSSNNDTLGPEDAEALKALGIDLDEIRRRAENAFGDGALDAPHSQSDPAAGRRRRLPFMRRQLPQSRGSLGLPSEVKGPSGHIRFTQRAKKALELSLREAISRKDRHIGVEHIVLALLRGDDKISTGLFQQLGVEPGDMRELVVADLRSAA</sequence>
<dbReference type="Pfam" id="PF02861">
    <property type="entry name" value="Clp_N"/>
    <property type="match status" value="2"/>
</dbReference>
<keyword evidence="1" id="KW-0677">Repeat</keyword>
<dbReference type="Proteomes" id="UP001595997">
    <property type="component" value="Unassembled WGS sequence"/>
</dbReference>
<evidence type="ECO:0000313" key="4">
    <source>
        <dbReference type="EMBL" id="MFC4493143.1"/>
    </source>
</evidence>
<name>A0ABV9A3M4_9ACTN</name>
<keyword evidence="4" id="KW-0378">Hydrolase</keyword>
<evidence type="ECO:0000313" key="5">
    <source>
        <dbReference type="Proteomes" id="UP001595997"/>
    </source>
</evidence>
<keyword evidence="4" id="KW-0645">Protease</keyword>